<dbReference type="Gene3D" id="1.10.533.10">
    <property type="entry name" value="Death Domain, Fas"/>
    <property type="match status" value="1"/>
</dbReference>
<evidence type="ECO:0000313" key="2">
    <source>
        <dbReference type="Proteomes" id="UP000242188"/>
    </source>
</evidence>
<dbReference type="AlphaFoldDB" id="A0A210PRU1"/>
<protein>
    <recommendedName>
        <fullName evidence="3">CARD domain-containing protein</fullName>
    </recommendedName>
</protein>
<evidence type="ECO:0008006" key="3">
    <source>
        <dbReference type="Google" id="ProtNLM"/>
    </source>
</evidence>
<reference evidence="1 2" key="1">
    <citation type="journal article" date="2017" name="Nat. Ecol. Evol.">
        <title>Scallop genome provides insights into evolution of bilaterian karyotype and development.</title>
        <authorList>
            <person name="Wang S."/>
            <person name="Zhang J."/>
            <person name="Jiao W."/>
            <person name="Li J."/>
            <person name="Xun X."/>
            <person name="Sun Y."/>
            <person name="Guo X."/>
            <person name="Huan P."/>
            <person name="Dong B."/>
            <person name="Zhang L."/>
            <person name="Hu X."/>
            <person name="Sun X."/>
            <person name="Wang J."/>
            <person name="Zhao C."/>
            <person name="Wang Y."/>
            <person name="Wang D."/>
            <person name="Huang X."/>
            <person name="Wang R."/>
            <person name="Lv J."/>
            <person name="Li Y."/>
            <person name="Zhang Z."/>
            <person name="Liu B."/>
            <person name="Lu W."/>
            <person name="Hui Y."/>
            <person name="Liang J."/>
            <person name="Zhou Z."/>
            <person name="Hou R."/>
            <person name="Li X."/>
            <person name="Liu Y."/>
            <person name="Li H."/>
            <person name="Ning X."/>
            <person name="Lin Y."/>
            <person name="Zhao L."/>
            <person name="Xing Q."/>
            <person name="Dou J."/>
            <person name="Li Y."/>
            <person name="Mao J."/>
            <person name="Guo H."/>
            <person name="Dou H."/>
            <person name="Li T."/>
            <person name="Mu C."/>
            <person name="Jiang W."/>
            <person name="Fu Q."/>
            <person name="Fu X."/>
            <person name="Miao Y."/>
            <person name="Liu J."/>
            <person name="Yu Q."/>
            <person name="Li R."/>
            <person name="Liao H."/>
            <person name="Li X."/>
            <person name="Kong Y."/>
            <person name="Jiang Z."/>
            <person name="Chourrout D."/>
            <person name="Li R."/>
            <person name="Bao Z."/>
        </authorList>
    </citation>
    <scope>NUCLEOTIDE SEQUENCE [LARGE SCALE GENOMIC DNA]</scope>
    <source>
        <strain evidence="1 2">PY_sf001</strain>
    </source>
</reference>
<gene>
    <name evidence="1" type="ORF">KP79_PYT20325</name>
</gene>
<dbReference type="InterPro" id="IPR011029">
    <property type="entry name" value="DEATH-like_dom_sf"/>
</dbReference>
<dbReference type="CDD" id="cd01671">
    <property type="entry name" value="CARD"/>
    <property type="match status" value="1"/>
</dbReference>
<comment type="caution">
    <text evidence="1">The sequence shown here is derived from an EMBL/GenBank/DDBJ whole genome shotgun (WGS) entry which is preliminary data.</text>
</comment>
<dbReference type="Proteomes" id="UP000242188">
    <property type="component" value="Unassembled WGS sequence"/>
</dbReference>
<organism evidence="1 2">
    <name type="scientific">Mizuhopecten yessoensis</name>
    <name type="common">Japanese scallop</name>
    <name type="synonym">Patinopecten yessoensis</name>
    <dbReference type="NCBI Taxonomy" id="6573"/>
    <lineage>
        <taxon>Eukaryota</taxon>
        <taxon>Metazoa</taxon>
        <taxon>Spiralia</taxon>
        <taxon>Lophotrochozoa</taxon>
        <taxon>Mollusca</taxon>
        <taxon>Bivalvia</taxon>
        <taxon>Autobranchia</taxon>
        <taxon>Pteriomorphia</taxon>
        <taxon>Pectinida</taxon>
        <taxon>Pectinoidea</taxon>
        <taxon>Pectinidae</taxon>
        <taxon>Mizuhopecten</taxon>
    </lineage>
</organism>
<evidence type="ECO:0000313" key="1">
    <source>
        <dbReference type="EMBL" id="OWF39215.1"/>
    </source>
</evidence>
<dbReference type="EMBL" id="NEDP02005537">
    <property type="protein sequence ID" value="OWF39215.1"/>
    <property type="molecule type" value="Genomic_DNA"/>
</dbReference>
<name>A0A210PRU1_MIZYE</name>
<keyword evidence="2" id="KW-1185">Reference proteome</keyword>
<sequence>MEDPRVKLVIDRNWEFLRRHLVVTVTMIDRLYEAGIINDYTRHSLIKQTDQAQIATLLGVLRSRSMEVFRKFVTILKLCNDGWIADSLLNTPIQEAWGKGLSRTHGMVKTMREYVDLPISMDISRLADAYVAKTDVLPGLQHRREVDLLTDKYATTALTRPYRSDMQLSTYRPYVPAPPARVSSPYLSSHILPTEYHLPLRKSLSYYDKYASDDLERVPRHVEEVHRAFVSQRLGADKAMAVLKREEIDMKTALETNVRDQAKLYHNQRLLSEIDHRLKQVEVDASHLNVNYIVDPAIRTPWAYKTYRY</sequence>
<accession>A0A210PRU1</accession>
<dbReference type="OrthoDB" id="6135994at2759"/>
<proteinExistence type="predicted"/>